<keyword evidence="3" id="KW-0645">Protease</keyword>
<dbReference type="Pfam" id="PF02517">
    <property type="entry name" value="Rce1-like"/>
    <property type="match status" value="1"/>
</dbReference>
<keyword evidence="1" id="KW-0812">Transmembrane</keyword>
<dbReference type="GO" id="GO:0008237">
    <property type="term" value="F:metallopeptidase activity"/>
    <property type="evidence" value="ECO:0007669"/>
    <property type="project" value="UniProtKB-KW"/>
</dbReference>
<feature type="transmembrane region" description="Helical" evidence="1">
    <location>
        <begin position="12"/>
        <end position="32"/>
    </location>
</feature>
<feature type="domain" description="CAAX prenyl protease 2/Lysostaphin resistance protein A-like" evidence="2">
    <location>
        <begin position="120"/>
        <end position="218"/>
    </location>
</feature>
<keyword evidence="3" id="KW-0378">Hydrolase</keyword>
<dbReference type="Proteomes" id="UP000715781">
    <property type="component" value="Unassembled WGS sequence"/>
</dbReference>
<feature type="transmembrane region" description="Helical" evidence="1">
    <location>
        <begin position="38"/>
        <end position="58"/>
    </location>
</feature>
<dbReference type="InterPro" id="IPR003675">
    <property type="entry name" value="Rce1/LyrA-like_dom"/>
</dbReference>
<evidence type="ECO:0000313" key="4">
    <source>
        <dbReference type="Proteomes" id="UP000715781"/>
    </source>
</evidence>
<organism evidence="3 4">
    <name type="scientific">Mojavia pulchra JT2-VF2</name>
    <dbReference type="NCBI Taxonomy" id="287848"/>
    <lineage>
        <taxon>Bacteria</taxon>
        <taxon>Bacillati</taxon>
        <taxon>Cyanobacteriota</taxon>
        <taxon>Cyanophyceae</taxon>
        <taxon>Nostocales</taxon>
        <taxon>Nostocaceae</taxon>
    </lineage>
</organism>
<accession>A0A951Q097</accession>
<proteinExistence type="predicted"/>
<evidence type="ECO:0000259" key="2">
    <source>
        <dbReference type="Pfam" id="PF02517"/>
    </source>
</evidence>
<dbReference type="GO" id="GO:0080120">
    <property type="term" value="P:CAAX-box protein maturation"/>
    <property type="evidence" value="ECO:0007669"/>
    <property type="project" value="UniProtKB-ARBA"/>
</dbReference>
<evidence type="ECO:0000256" key="1">
    <source>
        <dbReference type="SAM" id="Phobius"/>
    </source>
</evidence>
<gene>
    <name evidence="3" type="ORF">KME32_14860</name>
</gene>
<dbReference type="AlphaFoldDB" id="A0A951Q097"/>
<reference evidence="3" key="1">
    <citation type="submission" date="2021-05" db="EMBL/GenBank/DDBJ databases">
        <authorList>
            <person name="Pietrasiak N."/>
            <person name="Ward R."/>
            <person name="Stajich J.E."/>
            <person name="Kurbessoian T."/>
        </authorList>
    </citation>
    <scope>NUCLEOTIDE SEQUENCE</scope>
    <source>
        <strain evidence="3">JT2-VF2</strain>
    </source>
</reference>
<keyword evidence="1" id="KW-0472">Membrane</keyword>
<protein>
    <submittedName>
        <fullName evidence="3">CPBP family intramembrane metalloprotease</fullName>
    </submittedName>
</protein>
<keyword evidence="3" id="KW-0482">Metalloprotease</keyword>
<name>A0A951Q097_9NOST</name>
<feature type="transmembrane region" description="Helical" evidence="1">
    <location>
        <begin position="114"/>
        <end position="134"/>
    </location>
</feature>
<keyword evidence="1" id="KW-1133">Transmembrane helix</keyword>
<reference evidence="3" key="2">
    <citation type="journal article" date="2022" name="Microbiol. Resour. Announc.">
        <title>Metagenome Sequencing to Explore Phylogenomics of Terrestrial Cyanobacteria.</title>
        <authorList>
            <person name="Ward R.D."/>
            <person name="Stajich J.E."/>
            <person name="Johansen J.R."/>
            <person name="Huntemann M."/>
            <person name="Clum A."/>
            <person name="Foster B."/>
            <person name="Foster B."/>
            <person name="Roux S."/>
            <person name="Palaniappan K."/>
            <person name="Varghese N."/>
            <person name="Mukherjee S."/>
            <person name="Reddy T.B.K."/>
            <person name="Daum C."/>
            <person name="Copeland A."/>
            <person name="Chen I.A."/>
            <person name="Ivanova N.N."/>
            <person name="Kyrpides N.C."/>
            <person name="Shapiro N."/>
            <person name="Eloe-Fadrosh E.A."/>
            <person name="Pietrasiak N."/>
        </authorList>
    </citation>
    <scope>NUCLEOTIDE SEQUENCE</scope>
    <source>
        <strain evidence="3">JT2-VF2</strain>
    </source>
</reference>
<feature type="transmembrane region" description="Helical" evidence="1">
    <location>
        <begin position="179"/>
        <end position="201"/>
    </location>
</feature>
<dbReference type="EMBL" id="JAHHHN010000007">
    <property type="protein sequence ID" value="MBW4562401.1"/>
    <property type="molecule type" value="Genomic_DNA"/>
</dbReference>
<feature type="transmembrane region" description="Helical" evidence="1">
    <location>
        <begin position="155"/>
        <end position="173"/>
    </location>
</feature>
<feature type="transmembrane region" description="Helical" evidence="1">
    <location>
        <begin position="74"/>
        <end position="94"/>
    </location>
</feature>
<sequence>MMLKNQSHQSAGLAIFLVISAASIGIAARFFIPGTVGQLLFIVTRIWILALPLIWFFWVERGKLIVSLPSQGECLAGAVLGSLMFGMILSTYWLVWQHWINIVDVRSKAQQIGIASPTVYLLSAFYFTVINSLAEEYIWRWFIGRKCEILFSRTGAIFFTALCFTLHHIIALAAYTVNWLVVVVGSLGVFIAGAIWSWCYLTYRSLWACYISHLLADLAIALIGWHLLFGNM</sequence>
<evidence type="ECO:0000313" key="3">
    <source>
        <dbReference type="EMBL" id="MBW4562401.1"/>
    </source>
</evidence>
<comment type="caution">
    <text evidence="3">The sequence shown here is derived from an EMBL/GenBank/DDBJ whole genome shotgun (WGS) entry which is preliminary data.</text>
</comment>
<feature type="transmembrane region" description="Helical" evidence="1">
    <location>
        <begin position="208"/>
        <end position="228"/>
    </location>
</feature>
<dbReference type="GO" id="GO:0004175">
    <property type="term" value="F:endopeptidase activity"/>
    <property type="evidence" value="ECO:0007669"/>
    <property type="project" value="UniProtKB-ARBA"/>
</dbReference>